<dbReference type="InterPro" id="IPR001678">
    <property type="entry name" value="MeTrfase_RsmB-F_NOP2_dom"/>
</dbReference>
<feature type="active site" description="Nucleophile" evidence="6">
    <location>
        <position position="347"/>
    </location>
</feature>
<protein>
    <submittedName>
        <fullName evidence="8">Methyltransferase domain-containing protein</fullName>
    </submittedName>
</protein>
<reference evidence="8" key="1">
    <citation type="submission" date="2020-01" db="EMBL/GenBank/DDBJ databases">
        <authorList>
            <person name="Chen W.-M."/>
        </authorList>
    </citation>
    <scope>NUCLEOTIDE SEQUENCE</scope>
    <source>
        <strain evidence="8">CYK-10</strain>
    </source>
</reference>
<dbReference type="Pfam" id="PF01189">
    <property type="entry name" value="Methyltr_RsmB-F"/>
    <property type="match status" value="1"/>
</dbReference>
<accession>A0AAE4YC86</accession>
<feature type="binding site" evidence="6">
    <location>
        <position position="252"/>
    </location>
    <ligand>
        <name>S-adenosyl-L-methionine</name>
        <dbReference type="ChEBI" id="CHEBI:59789"/>
    </ligand>
</feature>
<dbReference type="Pfam" id="PF01029">
    <property type="entry name" value="NusB"/>
    <property type="match status" value="1"/>
</dbReference>
<dbReference type="EMBL" id="JAABNR010000006">
    <property type="protein sequence ID" value="NBZ87569.1"/>
    <property type="molecule type" value="Genomic_DNA"/>
</dbReference>
<evidence type="ECO:0000256" key="1">
    <source>
        <dbReference type="ARBA" id="ARBA00007494"/>
    </source>
</evidence>
<dbReference type="SUPFAM" id="SSF48013">
    <property type="entry name" value="NusB-like"/>
    <property type="match status" value="1"/>
</dbReference>
<dbReference type="InterPro" id="IPR023267">
    <property type="entry name" value="RCMT"/>
</dbReference>
<dbReference type="InterPro" id="IPR018314">
    <property type="entry name" value="RsmB/NOL1/NOP2-like_CS"/>
</dbReference>
<dbReference type="PROSITE" id="PS51686">
    <property type="entry name" value="SAM_MT_RSMB_NOP"/>
    <property type="match status" value="1"/>
</dbReference>
<dbReference type="PRINTS" id="PR02008">
    <property type="entry name" value="RCMTFAMILY"/>
</dbReference>
<keyword evidence="2 6" id="KW-0489">Methyltransferase</keyword>
<dbReference type="InterPro" id="IPR049560">
    <property type="entry name" value="MeTrfase_RsmB-F_NOP2_cat"/>
</dbReference>
<dbReference type="Proteomes" id="UP001193501">
    <property type="component" value="Unassembled WGS sequence"/>
</dbReference>
<comment type="caution">
    <text evidence="8">The sequence shown here is derived from an EMBL/GenBank/DDBJ whole genome shotgun (WGS) entry which is preliminary data.</text>
</comment>
<comment type="similarity">
    <text evidence="1 6">Belongs to the class I-like SAM-binding methyltransferase superfamily. RsmB/NOP family.</text>
</comment>
<dbReference type="PROSITE" id="PS01153">
    <property type="entry name" value="NOL1_NOP2_SUN"/>
    <property type="match status" value="1"/>
</dbReference>
<feature type="binding site" evidence="6">
    <location>
        <position position="294"/>
    </location>
    <ligand>
        <name>S-adenosyl-L-methionine</name>
        <dbReference type="ChEBI" id="CHEBI:59789"/>
    </ligand>
</feature>
<organism evidence="8 9">
    <name type="scientific">Stagnihabitans tardus</name>
    <dbReference type="NCBI Taxonomy" id="2699202"/>
    <lineage>
        <taxon>Bacteria</taxon>
        <taxon>Pseudomonadati</taxon>
        <taxon>Pseudomonadota</taxon>
        <taxon>Alphaproteobacteria</taxon>
        <taxon>Rhodobacterales</taxon>
        <taxon>Paracoccaceae</taxon>
        <taxon>Stagnihabitans</taxon>
    </lineage>
</organism>
<evidence type="ECO:0000259" key="7">
    <source>
        <dbReference type="PROSITE" id="PS51686"/>
    </source>
</evidence>
<evidence type="ECO:0000256" key="5">
    <source>
        <dbReference type="ARBA" id="ARBA00022884"/>
    </source>
</evidence>
<dbReference type="PANTHER" id="PTHR22807:SF61">
    <property type="entry name" value="NOL1_NOP2_SUN FAMILY PROTEIN _ ANTITERMINATION NUSB DOMAIN-CONTAINING PROTEIN"/>
    <property type="match status" value="1"/>
</dbReference>
<dbReference type="CDD" id="cd02440">
    <property type="entry name" value="AdoMet_MTases"/>
    <property type="match status" value="1"/>
</dbReference>
<feature type="binding site" evidence="6">
    <location>
        <position position="278"/>
    </location>
    <ligand>
        <name>S-adenosyl-L-methionine</name>
        <dbReference type="ChEBI" id="CHEBI:59789"/>
    </ligand>
</feature>
<dbReference type="GO" id="GO:0003723">
    <property type="term" value="F:RNA binding"/>
    <property type="evidence" value="ECO:0007669"/>
    <property type="project" value="UniProtKB-UniRule"/>
</dbReference>
<keyword evidence="4 6" id="KW-0949">S-adenosyl-L-methionine</keyword>
<keyword evidence="5 6" id="KW-0694">RNA-binding</keyword>
<dbReference type="Gene3D" id="3.40.50.150">
    <property type="entry name" value="Vaccinia Virus protein VP39"/>
    <property type="match status" value="1"/>
</dbReference>
<keyword evidence="3 6" id="KW-0808">Transferase</keyword>
<proteinExistence type="inferred from homology"/>
<dbReference type="GO" id="GO:0008173">
    <property type="term" value="F:RNA methyltransferase activity"/>
    <property type="evidence" value="ECO:0007669"/>
    <property type="project" value="InterPro"/>
</dbReference>
<dbReference type="RefSeq" id="WP_168774373.1">
    <property type="nucleotide sequence ID" value="NZ_JAABNR010000006.1"/>
</dbReference>
<evidence type="ECO:0000313" key="9">
    <source>
        <dbReference type="Proteomes" id="UP001193501"/>
    </source>
</evidence>
<dbReference type="InterPro" id="IPR029063">
    <property type="entry name" value="SAM-dependent_MTases_sf"/>
</dbReference>
<evidence type="ECO:0000313" key="8">
    <source>
        <dbReference type="EMBL" id="NBZ87569.1"/>
    </source>
</evidence>
<evidence type="ECO:0000256" key="3">
    <source>
        <dbReference type="ARBA" id="ARBA00022679"/>
    </source>
</evidence>
<name>A0AAE4YC86_9RHOB</name>
<dbReference type="InterPro" id="IPR006027">
    <property type="entry name" value="NusB_RsmB_TIM44"/>
</dbReference>
<keyword evidence="9" id="KW-1185">Reference proteome</keyword>
<dbReference type="PANTHER" id="PTHR22807">
    <property type="entry name" value="NOP2 YEAST -RELATED NOL1/NOP2/FMU SUN DOMAIN-CONTAINING"/>
    <property type="match status" value="1"/>
</dbReference>
<sequence>MADRARAAALALLAGVMEAGESLADQAPVLEALSAPERARAQRLASGVLRQMGQLDRALLPLLKKAPPLPVCNVLRLGLLELVTGEAPHGVVHEAVEAAKKINPAFAGMVNAVLRRVDPKAVKGDQRLPDWLREALTTSYGRRAVEGMERVFAKTPPIDLTLRADATEAEIASLAAAGAVVLPNGSLRMASGQVSTLPGFAEGRFWVQDAAAAMAVKMLGDVRGLRVLDLCAAPGGKTMQLADLGAEVTALDISEPRLTRLRENLARTGLKAEIVVTDALHWTPEAPFDAILLDAPCSATGTIRRHPDLPYLRQERDVGELAALQTRLADRARGWLKKGGRMVFCTCSLLPEEGEAQAERLSDLGMRAVKPALPGVDPAWWGAHGLRLRPDYWEKQGGMDGFYMAALQG</sequence>
<feature type="binding site" evidence="6">
    <location>
        <begin position="231"/>
        <end position="237"/>
    </location>
    <ligand>
        <name>S-adenosyl-L-methionine</name>
        <dbReference type="ChEBI" id="CHEBI:59789"/>
    </ligand>
</feature>
<evidence type="ECO:0000256" key="2">
    <source>
        <dbReference type="ARBA" id="ARBA00022603"/>
    </source>
</evidence>
<gene>
    <name evidence="8" type="ORF">GV832_08245</name>
</gene>
<dbReference type="GO" id="GO:0006355">
    <property type="term" value="P:regulation of DNA-templated transcription"/>
    <property type="evidence" value="ECO:0007669"/>
    <property type="project" value="InterPro"/>
</dbReference>
<evidence type="ECO:0000256" key="4">
    <source>
        <dbReference type="ARBA" id="ARBA00022691"/>
    </source>
</evidence>
<dbReference type="InterPro" id="IPR035926">
    <property type="entry name" value="NusB-like_sf"/>
</dbReference>
<dbReference type="GO" id="GO:0001510">
    <property type="term" value="P:RNA methylation"/>
    <property type="evidence" value="ECO:0007669"/>
    <property type="project" value="InterPro"/>
</dbReference>
<evidence type="ECO:0000256" key="6">
    <source>
        <dbReference type="PROSITE-ProRule" id="PRU01023"/>
    </source>
</evidence>
<feature type="domain" description="SAM-dependent MTase RsmB/NOP-type" evidence="7">
    <location>
        <begin position="132"/>
        <end position="409"/>
    </location>
</feature>
<dbReference type="SUPFAM" id="SSF53335">
    <property type="entry name" value="S-adenosyl-L-methionine-dependent methyltransferases"/>
    <property type="match status" value="1"/>
</dbReference>
<dbReference type="AlphaFoldDB" id="A0AAE4YC86"/>
<dbReference type="Gene3D" id="1.10.940.10">
    <property type="entry name" value="NusB-like"/>
    <property type="match status" value="1"/>
</dbReference>